<keyword evidence="2" id="KW-0233">DNA recombination</keyword>
<dbReference type="InterPro" id="IPR011010">
    <property type="entry name" value="DNA_brk_join_enz"/>
</dbReference>
<keyword evidence="1" id="KW-0238">DNA-binding</keyword>
<organism evidence="4 5">
    <name type="scientific">Tsukamurella paurometabola</name>
    <name type="common">Corynebacterium paurometabolum</name>
    <dbReference type="NCBI Taxonomy" id="2061"/>
    <lineage>
        <taxon>Bacteria</taxon>
        <taxon>Bacillati</taxon>
        <taxon>Actinomycetota</taxon>
        <taxon>Actinomycetes</taxon>
        <taxon>Mycobacteriales</taxon>
        <taxon>Tsukamurellaceae</taxon>
        <taxon>Tsukamurella</taxon>
    </lineage>
</organism>
<dbReference type="CDD" id="cd01189">
    <property type="entry name" value="INT_ICEBs1_C_like"/>
    <property type="match status" value="1"/>
</dbReference>
<dbReference type="PROSITE" id="PS51898">
    <property type="entry name" value="TYR_RECOMBINASE"/>
    <property type="match status" value="1"/>
</dbReference>
<evidence type="ECO:0000313" key="4">
    <source>
        <dbReference type="EMBL" id="MBS4104378.1"/>
    </source>
</evidence>
<dbReference type="InterPro" id="IPR010998">
    <property type="entry name" value="Integrase_recombinase_N"/>
</dbReference>
<dbReference type="Gene3D" id="1.10.443.10">
    <property type="entry name" value="Intergrase catalytic core"/>
    <property type="match status" value="1"/>
</dbReference>
<sequence length="385" mass="42368">MMARQQLPRGITKVQVANRKTGKSEDRWRVKLNPVGADGERRQVNRSFTTEKAARAFHAEVLGAVQAGTYVSVSARTVEQACAEWLASKHRIKASTRRGYEVALQPVRDELGSIPVQRLEKADIDKLVVRLRAGEVEGRRAYTPRSANQVIGRLQQVLASEMKQGKVVRNVAALVDKVPADPKRYRTLTENEILRVIDHDSRDRALWVLALYGLRRGEIAGLRWENVDLKAGTVAIVENRVAVGKEAVVGTPKSKASRRTLPLPDDALAALKAARKAQTAEKLLLGEDYVDSGYVACNEGGEPLTPATLSFRWGRMLDGLGIERVRLHDARHSCATLMHLRGVPIAVIAAWLGHSSAAFTMATYAHSQDEALRAAAKSFRPVEAI</sequence>
<dbReference type="InterPro" id="IPR050090">
    <property type="entry name" value="Tyrosine_recombinase_XerCD"/>
</dbReference>
<dbReference type="EMBL" id="JAGXOE010000162">
    <property type="protein sequence ID" value="MBS4104378.1"/>
    <property type="molecule type" value="Genomic_DNA"/>
</dbReference>
<name>A0ABS5NLR7_TSUPA</name>
<dbReference type="PANTHER" id="PTHR30349">
    <property type="entry name" value="PHAGE INTEGRASE-RELATED"/>
    <property type="match status" value="1"/>
</dbReference>
<accession>A0ABS5NLR7</accession>
<dbReference type="Proteomes" id="UP000676853">
    <property type="component" value="Unassembled WGS sequence"/>
</dbReference>
<gene>
    <name evidence="4" type="ORF">KFZ73_24515</name>
</gene>
<comment type="caution">
    <text evidence="4">The sequence shown here is derived from an EMBL/GenBank/DDBJ whole genome shotgun (WGS) entry which is preliminary data.</text>
</comment>
<evidence type="ECO:0000256" key="2">
    <source>
        <dbReference type="ARBA" id="ARBA00023172"/>
    </source>
</evidence>
<dbReference type="Gene3D" id="1.10.150.130">
    <property type="match status" value="1"/>
</dbReference>
<protein>
    <submittedName>
        <fullName evidence="4">Site-specific integrase</fullName>
    </submittedName>
</protein>
<evidence type="ECO:0000259" key="3">
    <source>
        <dbReference type="PROSITE" id="PS51898"/>
    </source>
</evidence>
<proteinExistence type="predicted"/>
<dbReference type="InterPro" id="IPR002104">
    <property type="entry name" value="Integrase_catalytic"/>
</dbReference>
<evidence type="ECO:0000256" key="1">
    <source>
        <dbReference type="ARBA" id="ARBA00023125"/>
    </source>
</evidence>
<reference evidence="4 5" key="1">
    <citation type="submission" date="2021-04" db="EMBL/GenBank/DDBJ databases">
        <title>Whole genome sequence analysis of a thiophenic sulfur metabolizing bacteria.</title>
        <authorList>
            <person name="Akhtar N."/>
            <person name="Akram J."/>
            <person name="Aslam A."/>
        </authorList>
    </citation>
    <scope>NUCLEOTIDE SEQUENCE [LARGE SCALE GENOMIC DNA]</scope>
    <source>
        <strain evidence="4 5">3OW</strain>
    </source>
</reference>
<feature type="domain" description="Tyr recombinase" evidence="3">
    <location>
        <begin position="183"/>
        <end position="377"/>
    </location>
</feature>
<dbReference type="PANTHER" id="PTHR30349:SF91">
    <property type="entry name" value="INTA PROTEIN"/>
    <property type="match status" value="1"/>
</dbReference>
<dbReference type="SUPFAM" id="SSF56349">
    <property type="entry name" value="DNA breaking-rejoining enzymes"/>
    <property type="match status" value="1"/>
</dbReference>
<evidence type="ECO:0000313" key="5">
    <source>
        <dbReference type="Proteomes" id="UP000676853"/>
    </source>
</evidence>
<dbReference type="InterPro" id="IPR013762">
    <property type="entry name" value="Integrase-like_cat_sf"/>
</dbReference>
<dbReference type="Pfam" id="PF00589">
    <property type="entry name" value="Phage_integrase"/>
    <property type="match status" value="1"/>
</dbReference>
<keyword evidence="5" id="KW-1185">Reference proteome</keyword>